<keyword evidence="3" id="KW-1185">Reference proteome</keyword>
<feature type="region of interest" description="Disordered" evidence="1">
    <location>
        <begin position="173"/>
        <end position="320"/>
    </location>
</feature>
<feature type="compositionally biased region" description="Basic and acidic residues" evidence="1">
    <location>
        <begin position="290"/>
        <end position="309"/>
    </location>
</feature>
<reference evidence="2" key="1">
    <citation type="submission" date="2023-10" db="EMBL/GenBank/DDBJ databases">
        <title>Genome assembly of Pristionchus species.</title>
        <authorList>
            <person name="Yoshida K."/>
            <person name="Sommer R.J."/>
        </authorList>
    </citation>
    <scope>NUCLEOTIDE SEQUENCE</scope>
    <source>
        <strain evidence="2">RS5133</strain>
    </source>
</reference>
<evidence type="ECO:0000256" key="1">
    <source>
        <dbReference type="SAM" id="MobiDB-lite"/>
    </source>
</evidence>
<accession>A0AAV5WAT5</accession>
<feature type="compositionally biased region" description="Basic and acidic residues" evidence="1">
    <location>
        <begin position="195"/>
        <end position="206"/>
    </location>
</feature>
<name>A0AAV5WAT5_9BILA</name>
<dbReference type="AlphaFoldDB" id="A0AAV5WAT5"/>
<feature type="non-terminal residue" evidence="2">
    <location>
        <position position="1"/>
    </location>
</feature>
<comment type="caution">
    <text evidence="2">The sequence shown here is derived from an EMBL/GenBank/DDBJ whole genome shotgun (WGS) entry which is preliminary data.</text>
</comment>
<dbReference type="Proteomes" id="UP001432322">
    <property type="component" value="Unassembled WGS sequence"/>
</dbReference>
<protein>
    <submittedName>
        <fullName evidence="2">Uncharacterized protein</fullName>
    </submittedName>
</protein>
<feature type="region of interest" description="Disordered" evidence="1">
    <location>
        <begin position="362"/>
        <end position="401"/>
    </location>
</feature>
<proteinExistence type="predicted"/>
<dbReference type="EMBL" id="BTSY01000005">
    <property type="protein sequence ID" value="GMT29104.1"/>
    <property type="molecule type" value="Genomic_DNA"/>
</dbReference>
<evidence type="ECO:0000313" key="3">
    <source>
        <dbReference type="Proteomes" id="UP001432322"/>
    </source>
</evidence>
<feature type="compositionally biased region" description="Basic and acidic residues" evidence="1">
    <location>
        <begin position="235"/>
        <end position="245"/>
    </location>
</feature>
<organism evidence="2 3">
    <name type="scientific">Pristionchus fissidentatus</name>
    <dbReference type="NCBI Taxonomy" id="1538716"/>
    <lineage>
        <taxon>Eukaryota</taxon>
        <taxon>Metazoa</taxon>
        <taxon>Ecdysozoa</taxon>
        <taxon>Nematoda</taxon>
        <taxon>Chromadorea</taxon>
        <taxon>Rhabditida</taxon>
        <taxon>Rhabditina</taxon>
        <taxon>Diplogasteromorpha</taxon>
        <taxon>Diplogasteroidea</taxon>
        <taxon>Neodiplogasteridae</taxon>
        <taxon>Pristionchus</taxon>
    </lineage>
</organism>
<feature type="non-terminal residue" evidence="2">
    <location>
        <position position="401"/>
    </location>
</feature>
<sequence length="401" mass="44763">PSKAELFLTKFADALHDCGGRHFFILTNALEAPSDMQRAVTGVAQLVNFDMLTPRQLIIYHVTASRNMMYLVNTTNGDIKATKVNDYDRLCAAMHIFSPTVVMLHTESKDIRQMVVVGPPRVSWSCCRSESLNFADIRPRLRHIIDVGDDEAENSEPDDHFIDFDSLEDVGDIFDDGGYHYPNEWSGAEDEEEHEPARAHVHHQDVETEQSDEEHEPRIADHESAAEEEQSQGITREEAIKPDVERSDDEAREDGKQSPGESDELVTKAGQLSMQEDAAQAEQTAEEVDESRKDDYEKAEFVSETRENNDEAPIPTPMSPVNMAAPFPTYHNMSTDPPFGNPSFVLPVVGGVQAYLVPQQAAVPTRSTMTKARPHDHPRPIPVDQGKAKAKQEIPPKTPKA</sequence>
<evidence type="ECO:0000313" key="2">
    <source>
        <dbReference type="EMBL" id="GMT29104.1"/>
    </source>
</evidence>
<gene>
    <name evidence="2" type="ORF">PFISCL1PPCAC_20401</name>
</gene>
<feature type="compositionally biased region" description="Basic and acidic residues" evidence="1">
    <location>
        <begin position="215"/>
        <end position="225"/>
    </location>
</feature>